<dbReference type="AlphaFoldDB" id="A0A512BD95"/>
<dbReference type="InterPro" id="IPR029063">
    <property type="entry name" value="SAM-dependent_MTases_sf"/>
</dbReference>
<sequence>MNLPILEPILKRVLHSQTAKNILRKQGKRIVDYPTGEHKKIVDLLKLKKIDLVLDIGANEGQYASYLRTIGYKGAIISFEPLNGVFEKLQIKASKDPLWSCHQLALGDKEETTIINVSENSQSSSLLEVKSFDYGVKSGMNYVSEQQVTVKTLDSLFAEITKGYNNIYLKLDVQGFEKKVLDGAQESLQSVTGVQFEMAFEELYKGEFLFNDVIDYLKERSFHLCALKNGFHNQETGKLYEADGIFYKM</sequence>
<feature type="domain" description="Methyltransferase FkbM" evidence="1">
    <location>
        <begin position="55"/>
        <end position="223"/>
    </location>
</feature>
<dbReference type="InterPro" id="IPR006342">
    <property type="entry name" value="FkbM_mtfrase"/>
</dbReference>
<proteinExistence type="predicted"/>
<evidence type="ECO:0000259" key="1">
    <source>
        <dbReference type="Pfam" id="PF05050"/>
    </source>
</evidence>
<dbReference type="PANTHER" id="PTHR36973:SF4">
    <property type="entry name" value="NODULATION PROTEIN"/>
    <property type="match status" value="1"/>
</dbReference>
<reference evidence="2 3" key="1">
    <citation type="submission" date="2019-07" db="EMBL/GenBank/DDBJ databases">
        <title>Whole genome shotgun sequence of Segetibacter aerophilus NBRC 106135.</title>
        <authorList>
            <person name="Hosoyama A."/>
            <person name="Uohara A."/>
            <person name="Ohji S."/>
            <person name="Ichikawa N."/>
        </authorList>
    </citation>
    <scope>NUCLEOTIDE SEQUENCE [LARGE SCALE GENOMIC DNA]</scope>
    <source>
        <strain evidence="2 3">NBRC 106135</strain>
    </source>
</reference>
<dbReference type="Pfam" id="PF05050">
    <property type="entry name" value="Methyltransf_21"/>
    <property type="match status" value="1"/>
</dbReference>
<gene>
    <name evidence="2" type="ORF">SAE01_24250</name>
</gene>
<dbReference type="OrthoDB" id="9812600at2"/>
<dbReference type="InterPro" id="IPR053188">
    <property type="entry name" value="FkbM_Methyltransferase"/>
</dbReference>
<dbReference type="GO" id="GO:0008171">
    <property type="term" value="F:O-methyltransferase activity"/>
    <property type="evidence" value="ECO:0007669"/>
    <property type="project" value="TreeGrafter"/>
</dbReference>
<dbReference type="EMBL" id="BJYT01000008">
    <property type="protein sequence ID" value="GEO09929.1"/>
    <property type="molecule type" value="Genomic_DNA"/>
</dbReference>
<evidence type="ECO:0000313" key="3">
    <source>
        <dbReference type="Proteomes" id="UP000321513"/>
    </source>
</evidence>
<name>A0A512BD95_9BACT</name>
<dbReference type="PANTHER" id="PTHR36973">
    <property type="entry name" value="SLL1456 PROTEIN-RELATED"/>
    <property type="match status" value="1"/>
</dbReference>
<accession>A0A512BD95</accession>
<dbReference type="SUPFAM" id="SSF53335">
    <property type="entry name" value="S-adenosyl-L-methionine-dependent methyltransferases"/>
    <property type="match status" value="1"/>
</dbReference>
<protein>
    <recommendedName>
        <fullName evidence="1">Methyltransferase FkbM domain-containing protein</fullName>
    </recommendedName>
</protein>
<comment type="caution">
    <text evidence="2">The sequence shown here is derived from an EMBL/GenBank/DDBJ whole genome shotgun (WGS) entry which is preliminary data.</text>
</comment>
<dbReference type="Gene3D" id="3.40.50.150">
    <property type="entry name" value="Vaccinia Virus protein VP39"/>
    <property type="match status" value="1"/>
</dbReference>
<dbReference type="NCBIfam" id="TIGR01444">
    <property type="entry name" value="fkbM_fam"/>
    <property type="match status" value="1"/>
</dbReference>
<evidence type="ECO:0000313" key="2">
    <source>
        <dbReference type="EMBL" id="GEO09929.1"/>
    </source>
</evidence>
<dbReference type="RefSeq" id="WP_147204042.1">
    <property type="nucleotide sequence ID" value="NZ_BJYT01000008.1"/>
</dbReference>
<organism evidence="2 3">
    <name type="scientific">Segetibacter aerophilus</name>
    <dbReference type="NCBI Taxonomy" id="670293"/>
    <lineage>
        <taxon>Bacteria</taxon>
        <taxon>Pseudomonadati</taxon>
        <taxon>Bacteroidota</taxon>
        <taxon>Chitinophagia</taxon>
        <taxon>Chitinophagales</taxon>
        <taxon>Chitinophagaceae</taxon>
        <taxon>Segetibacter</taxon>
    </lineage>
</organism>
<dbReference type="Proteomes" id="UP000321513">
    <property type="component" value="Unassembled WGS sequence"/>
</dbReference>
<keyword evidence="3" id="KW-1185">Reference proteome</keyword>